<dbReference type="Proteomes" id="UP000281406">
    <property type="component" value="Unassembled WGS sequence"/>
</dbReference>
<proteinExistence type="predicted"/>
<evidence type="ECO:0000313" key="1">
    <source>
        <dbReference type="EMBL" id="ROL49102.1"/>
    </source>
</evidence>
<keyword evidence="2" id="KW-1185">Reference proteome</keyword>
<organism evidence="1 2">
    <name type="scientific">Anabarilius grahami</name>
    <name type="common">Kanglang fish</name>
    <name type="synonym">Barilius grahami</name>
    <dbReference type="NCBI Taxonomy" id="495550"/>
    <lineage>
        <taxon>Eukaryota</taxon>
        <taxon>Metazoa</taxon>
        <taxon>Chordata</taxon>
        <taxon>Craniata</taxon>
        <taxon>Vertebrata</taxon>
        <taxon>Euteleostomi</taxon>
        <taxon>Actinopterygii</taxon>
        <taxon>Neopterygii</taxon>
        <taxon>Teleostei</taxon>
        <taxon>Ostariophysi</taxon>
        <taxon>Cypriniformes</taxon>
        <taxon>Xenocyprididae</taxon>
        <taxon>Xenocypridinae</taxon>
        <taxon>Xenocypridinae incertae sedis</taxon>
        <taxon>Anabarilius</taxon>
    </lineage>
</organism>
<sequence>LENVVMMAENTDNNVPQQTRQSKDYSINFNAENTSVQREASISDDYTRHECGAYDNCIKSWITEVTELENVDMMAENTKINISKKPRQSMDYSHNFNAENTSVQRGDSISDDSEIFCTRHECGAYDNCIK</sequence>
<accession>A0A3N0YSB5</accession>
<dbReference type="OrthoDB" id="10406276at2759"/>
<comment type="caution">
    <text evidence="1">The sequence shown here is derived from an EMBL/GenBank/DDBJ whole genome shotgun (WGS) entry which is preliminary data.</text>
</comment>
<dbReference type="AlphaFoldDB" id="A0A3N0YSB5"/>
<dbReference type="EMBL" id="RJVU01027559">
    <property type="protein sequence ID" value="ROL49102.1"/>
    <property type="molecule type" value="Genomic_DNA"/>
</dbReference>
<name>A0A3N0YSB5_ANAGA</name>
<protein>
    <submittedName>
        <fullName evidence="1">Uncharacterized protein</fullName>
    </submittedName>
</protein>
<feature type="non-terminal residue" evidence="1">
    <location>
        <position position="1"/>
    </location>
</feature>
<gene>
    <name evidence="1" type="ORF">DPX16_16717</name>
</gene>
<evidence type="ECO:0000313" key="2">
    <source>
        <dbReference type="Proteomes" id="UP000281406"/>
    </source>
</evidence>
<reference evidence="1 2" key="1">
    <citation type="submission" date="2018-10" db="EMBL/GenBank/DDBJ databases">
        <title>Genome assembly for a Yunnan-Guizhou Plateau 3E fish, Anabarilius grahami (Regan), and its evolutionary and genetic applications.</title>
        <authorList>
            <person name="Jiang W."/>
        </authorList>
    </citation>
    <scope>NUCLEOTIDE SEQUENCE [LARGE SCALE GENOMIC DNA]</scope>
    <source>
        <strain evidence="1">AG-KIZ</strain>
        <tissue evidence="1">Muscle</tissue>
    </source>
</reference>